<organism evidence="1 2">
    <name type="scientific">Belliella kenyensis</name>
    <dbReference type="NCBI Taxonomy" id="1472724"/>
    <lineage>
        <taxon>Bacteria</taxon>
        <taxon>Pseudomonadati</taxon>
        <taxon>Bacteroidota</taxon>
        <taxon>Cytophagia</taxon>
        <taxon>Cytophagales</taxon>
        <taxon>Cyclobacteriaceae</taxon>
        <taxon>Belliella</taxon>
    </lineage>
</organism>
<dbReference type="PANTHER" id="PTHR38471:SF2">
    <property type="entry name" value="FOUR HELIX BUNDLE PROTEIN"/>
    <property type="match status" value="1"/>
</dbReference>
<protein>
    <submittedName>
        <fullName evidence="1">Four helix bundle protein</fullName>
    </submittedName>
</protein>
<dbReference type="EMBL" id="JBHSAV010000094">
    <property type="protein sequence ID" value="MFC3978386.1"/>
    <property type="molecule type" value="Genomic_DNA"/>
</dbReference>
<gene>
    <name evidence="1" type="ORF">ACFOUP_18530</name>
</gene>
<dbReference type="InterPro" id="IPR036583">
    <property type="entry name" value="23S_rRNA_IVS_sf"/>
</dbReference>
<dbReference type="RefSeq" id="WP_241294995.1">
    <property type="nucleotide sequence ID" value="NZ_JAKZGR010000008.1"/>
</dbReference>
<proteinExistence type="predicted"/>
<dbReference type="PIRSF" id="PIRSF035652">
    <property type="entry name" value="CHP02436"/>
    <property type="match status" value="1"/>
</dbReference>
<dbReference type="PANTHER" id="PTHR38471">
    <property type="entry name" value="FOUR HELIX BUNDLE PROTEIN"/>
    <property type="match status" value="1"/>
</dbReference>
<dbReference type="Proteomes" id="UP001595766">
    <property type="component" value="Unassembled WGS sequence"/>
</dbReference>
<sequence>MKNSNWVLYKIEVRDRLRKFALGILALSDNYPKSARGNVINYQLTKSGTSMYANYRAALRARSKAEFFSKLSIVVEEADETEMWLELLITSGILENENTKTLHLESTELLKILANMRKNVST</sequence>
<keyword evidence="2" id="KW-1185">Reference proteome</keyword>
<reference evidence="2" key="1">
    <citation type="journal article" date="2019" name="Int. J. Syst. Evol. Microbiol.">
        <title>The Global Catalogue of Microorganisms (GCM) 10K type strain sequencing project: providing services to taxonomists for standard genome sequencing and annotation.</title>
        <authorList>
            <consortium name="The Broad Institute Genomics Platform"/>
            <consortium name="The Broad Institute Genome Sequencing Center for Infectious Disease"/>
            <person name="Wu L."/>
            <person name="Ma J."/>
        </authorList>
    </citation>
    <scope>NUCLEOTIDE SEQUENCE [LARGE SCALE GENOMIC DNA]</scope>
    <source>
        <strain evidence="2">CECT 8551</strain>
    </source>
</reference>
<comment type="caution">
    <text evidence="1">The sequence shown here is derived from an EMBL/GenBank/DDBJ whole genome shotgun (WGS) entry which is preliminary data.</text>
</comment>
<accession>A0ABV8ERM8</accession>
<dbReference type="InterPro" id="IPR012657">
    <property type="entry name" value="23S_rRNA-intervening_sequence"/>
</dbReference>
<dbReference type="Pfam" id="PF05635">
    <property type="entry name" value="23S_rRNA_IVP"/>
    <property type="match status" value="1"/>
</dbReference>
<dbReference type="Gene3D" id="1.20.1440.60">
    <property type="entry name" value="23S rRNA-intervening sequence"/>
    <property type="match status" value="1"/>
</dbReference>
<dbReference type="NCBIfam" id="TIGR02436">
    <property type="entry name" value="four helix bundle protein"/>
    <property type="match status" value="1"/>
</dbReference>
<evidence type="ECO:0000313" key="1">
    <source>
        <dbReference type="EMBL" id="MFC3978386.1"/>
    </source>
</evidence>
<dbReference type="SUPFAM" id="SSF158446">
    <property type="entry name" value="IVS-encoded protein-like"/>
    <property type="match status" value="1"/>
</dbReference>
<evidence type="ECO:0000313" key="2">
    <source>
        <dbReference type="Proteomes" id="UP001595766"/>
    </source>
</evidence>
<name>A0ABV8ERM8_9BACT</name>